<feature type="non-terminal residue" evidence="5">
    <location>
        <position position="1"/>
    </location>
</feature>
<dbReference type="InterPro" id="IPR014939">
    <property type="entry name" value="CDT1_Gemini-bd-like"/>
</dbReference>
<dbReference type="Pfam" id="PF16679">
    <property type="entry name" value="CDT1_C"/>
    <property type="match status" value="1"/>
</dbReference>
<dbReference type="Pfam" id="PF08839">
    <property type="entry name" value="CDT1"/>
    <property type="match status" value="1"/>
</dbReference>
<evidence type="ECO:0000259" key="4">
    <source>
        <dbReference type="SMART" id="SM01075"/>
    </source>
</evidence>
<proteinExistence type="inferred from homology"/>
<dbReference type="SMART" id="SM01075">
    <property type="entry name" value="CDT1"/>
    <property type="match status" value="1"/>
</dbReference>
<keyword evidence="2" id="KW-0131">Cell cycle</keyword>
<comment type="similarity">
    <text evidence="1">Belongs to the Cdt1 family.</text>
</comment>
<feature type="domain" description="CDT1 Geminin-binding" evidence="4">
    <location>
        <begin position="273"/>
        <end position="457"/>
    </location>
</feature>
<feature type="region of interest" description="Disordered" evidence="3">
    <location>
        <begin position="71"/>
        <end position="109"/>
    </location>
</feature>
<keyword evidence="6" id="KW-1185">Reference proteome</keyword>
<evidence type="ECO:0000256" key="3">
    <source>
        <dbReference type="SAM" id="MobiDB-lite"/>
    </source>
</evidence>
<sequence>YKLTMAATQTDLRHFFKARKSSRDANLFKNGKNTKSGIVSKRVQARKSDTADIAELLGRVTSGSVSRLLPQTDRTKSEENSTVSSCHLRGEEKSTLPVTPKRKRDVDEETIRKKRKQIVEDNGFKTPDNNKSIISVQPETTQRSAKKKLIMTSGERDAQHESEKLTPAEIKERLGKCGRLDELRARLLKVNQCREKIRQFRENAASDVRSLELPSPGKDSITLQLKKFTALDVEVPISPQKTPVKTPNKTPIKAPAYERFQHLVEKPSEELVLPYKYRFVKEVFRAVDTVVSLLHNRQEVITYSKLKPAVQEMLRRTMHEHYLGQVKTVFPLAYFFKQENIRNTKNTGIGTEPKNQYQLTLSCNMNYKPLSTQNLAMKFHEVDHPQQLKFRKMDSIVMVERRNIFHNSLVDILRDHHDQFLQSLDPPIMSSGMNIKRWHPEFPLEDVPDIEPSLLPQPPIRETLETARDVLDKAQDLFAVNHRMEKAVKEAAAKTPVKVESAMLPASSTPPAYISIALKGVSTSLLEKIRAREAAKSARDMTRSSNENKELEMLSRLPEMSRIIRNSFITEKKAALPWEVVTAKVTASYSSMLSASEVDSHIHLLIKEVPGWCTVHKVRSGIFLKIDKTEQLSNVIDKLESIVKQRK</sequence>
<dbReference type="PANTHER" id="PTHR28637:SF1">
    <property type="entry name" value="DNA REPLICATION FACTOR CDT1"/>
    <property type="match status" value="1"/>
</dbReference>
<evidence type="ECO:0000313" key="6">
    <source>
        <dbReference type="Proteomes" id="UP001445076"/>
    </source>
</evidence>
<dbReference type="PANTHER" id="PTHR28637">
    <property type="entry name" value="DNA REPLICATION FACTOR CDT1"/>
    <property type="match status" value="1"/>
</dbReference>
<dbReference type="CDD" id="cd08674">
    <property type="entry name" value="Cdt1_m"/>
    <property type="match status" value="1"/>
</dbReference>
<evidence type="ECO:0000256" key="1">
    <source>
        <dbReference type="ARBA" id="ARBA00008356"/>
    </source>
</evidence>
<dbReference type="Gene3D" id="1.10.10.1420">
    <property type="entry name" value="DNA replication factor Cdt1, C-terminal WH domain"/>
    <property type="match status" value="1"/>
</dbReference>
<dbReference type="GO" id="GO:0000076">
    <property type="term" value="P:DNA replication checkpoint signaling"/>
    <property type="evidence" value="ECO:0007669"/>
    <property type="project" value="TreeGrafter"/>
</dbReference>
<dbReference type="GO" id="GO:0070182">
    <property type="term" value="F:DNA polymerase binding"/>
    <property type="evidence" value="ECO:0007669"/>
    <property type="project" value="TreeGrafter"/>
</dbReference>
<dbReference type="CDD" id="cd08767">
    <property type="entry name" value="Cdt1_c"/>
    <property type="match status" value="1"/>
</dbReference>
<comment type="caution">
    <text evidence="5">The sequence shown here is derived from an EMBL/GenBank/DDBJ whole genome shotgun (WGS) entry which is preliminary data.</text>
</comment>
<dbReference type="InterPro" id="IPR036390">
    <property type="entry name" value="WH_DNA-bd_sf"/>
</dbReference>
<evidence type="ECO:0000313" key="5">
    <source>
        <dbReference type="EMBL" id="KAK8728854.1"/>
    </source>
</evidence>
<dbReference type="GO" id="GO:0071163">
    <property type="term" value="P:DNA replication preinitiation complex assembly"/>
    <property type="evidence" value="ECO:0007669"/>
    <property type="project" value="InterPro"/>
</dbReference>
<dbReference type="AlphaFoldDB" id="A0AAW0WN32"/>
<dbReference type="GO" id="GO:0000278">
    <property type="term" value="P:mitotic cell cycle"/>
    <property type="evidence" value="ECO:0007669"/>
    <property type="project" value="TreeGrafter"/>
</dbReference>
<dbReference type="EMBL" id="JARKIK010000069">
    <property type="protein sequence ID" value="KAK8728854.1"/>
    <property type="molecule type" value="Genomic_DNA"/>
</dbReference>
<dbReference type="GO" id="GO:0030174">
    <property type="term" value="P:regulation of DNA-templated DNA replication initiation"/>
    <property type="evidence" value="ECO:0007669"/>
    <property type="project" value="InterPro"/>
</dbReference>
<reference evidence="5 6" key="1">
    <citation type="journal article" date="2024" name="BMC Genomics">
        <title>Genome assembly of redclaw crayfish (Cherax quadricarinatus) provides insights into its immune adaptation and hypoxia tolerance.</title>
        <authorList>
            <person name="Liu Z."/>
            <person name="Zheng J."/>
            <person name="Li H."/>
            <person name="Fang K."/>
            <person name="Wang S."/>
            <person name="He J."/>
            <person name="Zhou D."/>
            <person name="Weng S."/>
            <person name="Chi M."/>
            <person name="Gu Z."/>
            <person name="He J."/>
            <person name="Li F."/>
            <person name="Wang M."/>
        </authorList>
    </citation>
    <scope>NUCLEOTIDE SEQUENCE [LARGE SCALE GENOMIC DNA]</scope>
    <source>
        <strain evidence="5">ZL_2023a</strain>
    </source>
</reference>
<dbReference type="Proteomes" id="UP001445076">
    <property type="component" value="Unassembled WGS sequence"/>
</dbReference>
<name>A0AAW0WN32_CHEQU</name>
<gene>
    <name evidence="5" type="ORF">OTU49_008831</name>
</gene>
<dbReference type="GO" id="GO:0005634">
    <property type="term" value="C:nucleus"/>
    <property type="evidence" value="ECO:0007669"/>
    <property type="project" value="TreeGrafter"/>
</dbReference>
<dbReference type="SUPFAM" id="SSF46785">
    <property type="entry name" value="Winged helix' DNA-binding domain"/>
    <property type="match status" value="1"/>
</dbReference>
<accession>A0AAW0WN32</accession>
<organism evidence="5 6">
    <name type="scientific">Cherax quadricarinatus</name>
    <name type="common">Australian red claw crayfish</name>
    <dbReference type="NCBI Taxonomy" id="27406"/>
    <lineage>
        <taxon>Eukaryota</taxon>
        <taxon>Metazoa</taxon>
        <taxon>Ecdysozoa</taxon>
        <taxon>Arthropoda</taxon>
        <taxon>Crustacea</taxon>
        <taxon>Multicrustacea</taxon>
        <taxon>Malacostraca</taxon>
        <taxon>Eumalacostraca</taxon>
        <taxon>Eucarida</taxon>
        <taxon>Decapoda</taxon>
        <taxon>Pleocyemata</taxon>
        <taxon>Astacidea</taxon>
        <taxon>Parastacoidea</taxon>
        <taxon>Parastacidae</taxon>
        <taxon>Cherax</taxon>
    </lineage>
</organism>
<protein>
    <recommendedName>
        <fullName evidence="4">CDT1 Geminin-binding domain-containing protein</fullName>
    </recommendedName>
</protein>
<dbReference type="InterPro" id="IPR038090">
    <property type="entry name" value="Cdt1_C_WH_dom_sf"/>
</dbReference>
<dbReference type="GO" id="GO:0003677">
    <property type="term" value="F:DNA binding"/>
    <property type="evidence" value="ECO:0007669"/>
    <property type="project" value="InterPro"/>
</dbReference>
<dbReference type="InterPro" id="IPR045173">
    <property type="entry name" value="Cdt1"/>
</dbReference>
<evidence type="ECO:0000256" key="2">
    <source>
        <dbReference type="ARBA" id="ARBA00023306"/>
    </source>
</evidence>
<dbReference type="InterPro" id="IPR032054">
    <property type="entry name" value="Cdt1_C"/>
</dbReference>